<dbReference type="eggNOG" id="COG0835">
    <property type="taxonomic scope" value="Bacteria"/>
</dbReference>
<evidence type="ECO:0000313" key="7">
    <source>
        <dbReference type="EMBL" id="EHO42223.1"/>
    </source>
</evidence>
<reference evidence="6 9" key="2">
    <citation type="submission" date="2016-11" db="EMBL/GenBank/DDBJ databases">
        <title>Genomic analysis of Caldithrix abyssi and proposal of a novel bacterial phylum Caldithrichaeota.</title>
        <authorList>
            <person name="Kublanov I."/>
            <person name="Sigalova O."/>
            <person name="Gavrilov S."/>
            <person name="Lebedinsky A."/>
            <person name="Ivanova N."/>
            <person name="Daum C."/>
            <person name="Reddy T."/>
            <person name="Klenk H.P."/>
            <person name="Goker M."/>
            <person name="Reva O."/>
            <person name="Miroshnichenko M."/>
            <person name="Kyprides N."/>
            <person name="Woyke T."/>
            <person name="Gelfand M."/>
        </authorList>
    </citation>
    <scope>NUCLEOTIDE SEQUENCE [LARGE SCALE GENOMIC DNA]</scope>
    <source>
        <strain evidence="6 9">LF13</strain>
    </source>
</reference>
<dbReference type="Gene3D" id="2.40.50.180">
    <property type="entry name" value="CheA-289, Domain 4"/>
    <property type="match status" value="1"/>
</dbReference>
<dbReference type="Proteomes" id="UP000004671">
    <property type="component" value="Chromosome"/>
</dbReference>
<dbReference type="FunFam" id="2.40.50.180:FF:000002">
    <property type="entry name" value="Chemotaxis protein CheW"/>
    <property type="match status" value="1"/>
</dbReference>
<dbReference type="EMBL" id="CM001402">
    <property type="protein sequence ID" value="EHO42223.1"/>
    <property type="molecule type" value="Genomic_DNA"/>
</dbReference>
<sequence length="167" mass="19008">MVENEVTAVREEETQKDKYLCFQLDDAEYALAIRHVVEIIGIQRITTIPDVPPYIRGVINLRGKIIPVIDVRMRFQLDERDYDDRTCIIVVSINDKSVGLIVDTVNEVLNIPPAQIQDPPKIKKGSQNRFIAGLARVGDSVKIIINMEKFLFEEEMEGINKKEAVLS</sequence>
<dbReference type="InterPro" id="IPR039315">
    <property type="entry name" value="CheW"/>
</dbReference>
<dbReference type="InterPro" id="IPR036061">
    <property type="entry name" value="CheW-like_dom_sf"/>
</dbReference>
<dbReference type="AlphaFoldDB" id="H1XPA8"/>
<evidence type="ECO:0000313" key="9">
    <source>
        <dbReference type="Proteomes" id="UP000183868"/>
    </source>
</evidence>
<dbReference type="KEGG" id="caby:Cabys_1447"/>
<name>H1XPA8_CALAY</name>
<dbReference type="PaxDb" id="880073-Calab_2613"/>
<dbReference type="SMART" id="SM00260">
    <property type="entry name" value="CheW"/>
    <property type="match status" value="1"/>
</dbReference>
<dbReference type="GO" id="GO:0005829">
    <property type="term" value="C:cytosol"/>
    <property type="evidence" value="ECO:0007669"/>
    <property type="project" value="TreeGrafter"/>
</dbReference>
<dbReference type="PANTHER" id="PTHR22617:SF23">
    <property type="entry name" value="CHEMOTAXIS PROTEIN CHEW"/>
    <property type="match status" value="1"/>
</dbReference>
<accession>H1XPA8</accession>
<evidence type="ECO:0000256" key="1">
    <source>
        <dbReference type="ARBA" id="ARBA00004496"/>
    </source>
</evidence>
<feature type="domain" description="CheW-like" evidence="5">
    <location>
        <begin position="16"/>
        <end position="156"/>
    </location>
</feature>
<dbReference type="SUPFAM" id="SSF50341">
    <property type="entry name" value="CheW-like"/>
    <property type="match status" value="1"/>
</dbReference>
<dbReference type="RefSeq" id="WP_006929496.1">
    <property type="nucleotide sequence ID" value="NZ_CM001402.1"/>
</dbReference>
<keyword evidence="8" id="KW-1185">Reference proteome</keyword>
<dbReference type="FunCoup" id="H1XPA8">
    <property type="interactions" value="170"/>
</dbReference>
<dbReference type="GO" id="GO:0007165">
    <property type="term" value="P:signal transduction"/>
    <property type="evidence" value="ECO:0007669"/>
    <property type="project" value="InterPro"/>
</dbReference>
<dbReference type="Proteomes" id="UP000183868">
    <property type="component" value="Chromosome"/>
</dbReference>
<evidence type="ECO:0000313" key="6">
    <source>
        <dbReference type="EMBL" id="APF18196.1"/>
    </source>
</evidence>
<reference evidence="7 8" key="1">
    <citation type="submission" date="2011-09" db="EMBL/GenBank/DDBJ databases">
        <title>The permanent draft genome of Caldithrix abyssi DSM 13497.</title>
        <authorList>
            <consortium name="US DOE Joint Genome Institute (JGI-PGF)"/>
            <person name="Lucas S."/>
            <person name="Han J."/>
            <person name="Lapidus A."/>
            <person name="Bruce D."/>
            <person name="Goodwin L."/>
            <person name="Pitluck S."/>
            <person name="Peters L."/>
            <person name="Kyrpides N."/>
            <person name="Mavromatis K."/>
            <person name="Ivanova N."/>
            <person name="Mikhailova N."/>
            <person name="Chertkov O."/>
            <person name="Detter J.C."/>
            <person name="Tapia R."/>
            <person name="Han C."/>
            <person name="Land M."/>
            <person name="Hauser L."/>
            <person name="Markowitz V."/>
            <person name="Cheng J.-F."/>
            <person name="Hugenholtz P."/>
            <person name="Woyke T."/>
            <person name="Wu D."/>
            <person name="Spring S."/>
            <person name="Brambilla E."/>
            <person name="Klenk H.-P."/>
            <person name="Eisen J.A."/>
        </authorList>
    </citation>
    <scope>NUCLEOTIDE SEQUENCE [LARGE SCALE GENOMIC DNA]</scope>
    <source>
        <strain evidence="7 8">DSM 13497</strain>
    </source>
</reference>
<dbReference type="HOGENOM" id="CLU_048995_3_1_0"/>
<evidence type="ECO:0000256" key="4">
    <source>
        <dbReference type="ARBA" id="ARBA00022500"/>
    </source>
</evidence>
<dbReference type="GO" id="GO:0006935">
    <property type="term" value="P:chemotaxis"/>
    <property type="evidence" value="ECO:0007669"/>
    <property type="project" value="UniProtKB-KW"/>
</dbReference>
<dbReference type="STRING" id="880073.Cabys_1447"/>
<keyword evidence="3" id="KW-0963">Cytoplasm</keyword>
<protein>
    <recommendedName>
        <fullName evidence="2">Chemotaxis protein CheW</fullName>
    </recommendedName>
</protein>
<dbReference type="EMBL" id="CP018099">
    <property type="protein sequence ID" value="APF18196.1"/>
    <property type="molecule type" value="Genomic_DNA"/>
</dbReference>
<evidence type="ECO:0000313" key="8">
    <source>
        <dbReference type="Proteomes" id="UP000004671"/>
    </source>
</evidence>
<dbReference type="PANTHER" id="PTHR22617">
    <property type="entry name" value="CHEMOTAXIS SENSOR HISTIDINE KINASE-RELATED"/>
    <property type="match status" value="1"/>
</dbReference>
<keyword evidence="4" id="KW-0145">Chemotaxis</keyword>
<dbReference type="Pfam" id="PF01584">
    <property type="entry name" value="CheW"/>
    <property type="match status" value="1"/>
</dbReference>
<dbReference type="InParanoid" id="H1XPA8"/>
<evidence type="ECO:0000256" key="2">
    <source>
        <dbReference type="ARBA" id="ARBA00021483"/>
    </source>
</evidence>
<dbReference type="PROSITE" id="PS50851">
    <property type="entry name" value="CHEW"/>
    <property type="match status" value="1"/>
</dbReference>
<evidence type="ECO:0000259" key="5">
    <source>
        <dbReference type="PROSITE" id="PS50851"/>
    </source>
</evidence>
<evidence type="ECO:0000256" key="3">
    <source>
        <dbReference type="ARBA" id="ARBA00022490"/>
    </source>
</evidence>
<comment type="subcellular location">
    <subcellularLocation>
        <location evidence="1">Cytoplasm</location>
    </subcellularLocation>
</comment>
<proteinExistence type="predicted"/>
<dbReference type="Gene3D" id="2.30.30.40">
    <property type="entry name" value="SH3 Domains"/>
    <property type="match status" value="1"/>
</dbReference>
<dbReference type="OrthoDB" id="9790406at2"/>
<dbReference type="InterPro" id="IPR002545">
    <property type="entry name" value="CheW-lke_dom"/>
</dbReference>
<organism evidence="7 8">
    <name type="scientific">Caldithrix abyssi DSM 13497</name>
    <dbReference type="NCBI Taxonomy" id="880073"/>
    <lineage>
        <taxon>Bacteria</taxon>
        <taxon>Pseudomonadati</taxon>
        <taxon>Calditrichota</taxon>
        <taxon>Calditrichia</taxon>
        <taxon>Calditrichales</taxon>
        <taxon>Calditrichaceae</taxon>
        <taxon>Caldithrix</taxon>
    </lineage>
</organism>
<gene>
    <name evidence="6" type="primary">cheW</name>
    <name evidence="6" type="ORF">Cabys_1447</name>
    <name evidence="7" type="ORF">Calab_2613</name>
</gene>